<sequence>MTATAEDVWLSCHVFHHGDTDPLLTEALLPLVDDLRQDGRLRSHFFLRHWERGPHVRLRLKVPVGHRDGVRAETERRVGAYLERSPGPADTDPERLREALRRLSELEHGDTSDEVLRTPEPPNTLRWLDYHPELDKYGGPEGVAVAEGVFDTSSVLAGQVLRLGIADRARLGISLQLLLLASRALGLDPGERVLFLRTYHEQWAPYVTDQRILASWDRQYRLQRDTYTALVDGLDAGEAIGRGLGGSWERALGDALDRLRPMVASGRVWPAGTDRAAPPVVALASLVGQYLHTTNNRMNVRPQGECFVAYLAHRAAAERSAGHHPHPMPAVHDDTAHDRDERHVHQ</sequence>
<evidence type="ECO:0000313" key="4">
    <source>
        <dbReference type="Proteomes" id="UP001291653"/>
    </source>
</evidence>
<keyword evidence="4" id="KW-1185">Reference proteome</keyword>
<feature type="region of interest" description="Disordered" evidence="1">
    <location>
        <begin position="318"/>
        <end position="346"/>
    </location>
</feature>
<feature type="compositionally biased region" description="Basic and acidic residues" evidence="1">
    <location>
        <begin position="331"/>
        <end position="346"/>
    </location>
</feature>
<feature type="domain" description="Thiopeptide-type bacteriocin biosynthesis" evidence="2">
    <location>
        <begin position="9"/>
        <end position="315"/>
    </location>
</feature>
<dbReference type="InterPro" id="IPR023809">
    <property type="entry name" value="Thiopep_bacteriocin_synth_dom"/>
</dbReference>
<organism evidence="3 4">
    <name type="scientific">Streptomyces yaizuensis</name>
    <dbReference type="NCBI Taxonomy" id="2989713"/>
    <lineage>
        <taxon>Bacteria</taxon>
        <taxon>Bacillati</taxon>
        <taxon>Actinomycetota</taxon>
        <taxon>Actinomycetes</taxon>
        <taxon>Kitasatosporales</taxon>
        <taxon>Streptomycetaceae</taxon>
        <taxon>Streptomyces</taxon>
    </lineage>
</organism>
<reference evidence="3 4" key="1">
    <citation type="submission" date="2022-10" db="EMBL/GenBank/DDBJ databases">
        <title>Draft genome sequence of Streptomyces sp. YSPA8.</title>
        <authorList>
            <person name="Moriuchi R."/>
            <person name="Dohra H."/>
            <person name="Yamamura H."/>
            <person name="Kodani S."/>
        </authorList>
    </citation>
    <scope>NUCLEOTIDE SEQUENCE [LARGE SCALE GENOMIC DNA]</scope>
    <source>
        <strain evidence="3 4">YSPA8</strain>
    </source>
</reference>
<dbReference type="Proteomes" id="UP001291653">
    <property type="component" value="Unassembled WGS sequence"/>
</dbReference>
<dbReference type="RefSeq" id="WP_323448728.1">
    <property type="nucleotide sequence ID" value="NZ_BSBI01000008.1"/>
</dbReference>
<dbReference type="Pfam" id="PF14028">
    <property type="entry name" value="Lant_dehydr_C"/>
    <property type="match status" value="1"/>
</dbReference>
<evidence type="ECO:0000256" key="1">
    <source>
        <dbReference type="SAM" id="MobiDB-lite"/>
    </source>
</evidence>
<evidence type="ECO:0000259" key="2">
    <source>
        <dbReference type="Pfam" id="PF14028"/>
    </source>
</evidence>
<accession>A0ABQ5P277</accession>
<dbReference type="EMBL" id="BSBI01000008">
    <property type="protein sequence ID" value="GLF96709.1"/>
    <property type="molecule type" value="Genomic_DNA"/>
</dbReference>
<name>A0ABQ5P277_9ACTN</name>
<protein>
    <submittedName>
        <fullName evidence="3">Lantibiotic biosynthesis protein</fullName>
    </submittedName>
</protein>
<comment type="caution">
    <text evidence="3">The sequence shown here is derived from an EMBL/GenBank/DDBJ whole genome shotgun (WGS) entry which is preliminary data.</text>
</comment>
<proteinExistence type="predicted"/>
<evidence type="ECO:0000313" key="3">
    <source>
        <dbReference type="EMBL" id="GLF96709.1"/>
    </source>
</evidence>
<gene>
    <name evidence="3" type="ORF">SYYSPA8_20450</name>
</gene>